<dbReference type="PANTHER" id="PTHR24346:SF30">
    <property type="entry name" value="MATERNAL EMBRYONIC LEUCINE ZIPPER KINASE"/>
    <property type="match status" value="1"/>
</dbReference>
<proteinExistence type="predicted"/>
<keyword evidence="1" id="KW-0547">Nucleotide-binding</keyword>
<evidence type="ECO:0000313" key="6">
    <source>
        <dbReference type="EMBL" id="HGB13883.1"/>
    </source>
</evidence>
<feature type="domain" description="Protein kinase" evidence="4">
    <location>
        <begin position="15"/>
        <end position="261"/>
    </location>
</feature>
<comment type="caution">
    <text evidence="6">The sequence shown here is derived from an EMBL/GenBank/DDBJ whole genome shotgun (WGS) entry which is preliminary data.</text>
</comment>
<dbReference type="GO" id="GO:0005524">
    <property type="term" value="F:ATP binding"/>
    <property type="evidence" value="ECO:0007669"/>
    <property type="project" value="UniProtKB-KW"/>
</dbReference>
<protein>
    <recommendedName>
        <fullName evidence="7">Serine/threonine protein kinase</fullName>
    </recommendedName>
</protein>
<dbReference type="PROSITE" id="PS51724">
    <property type="entry name" value="SPOR"/>
    <property type="match status" value="1"/>
</dbReference>
<dbReference type="GO" id="GO:0035556">
    <property type="term" value="P:intracellular signal transduction"/>
    <property type="evidence" value="ECO:0007669"/>
    <property type="project" value="TreeGrafter"/>
</dbReference>
<dbReference type="Gene3D" id="3.30.200.20">
    <property type="entry name" value="Phosphorylase Kinase, domain 1"/>
    <property type="match status" value="1"/>
</dbReference>
<dbReference type="SUPFAM" id="SSF110997">
    <property type="entry name" value="Sporulation related repeat"/>
    <property type="match status" value="1"/>
</dbReference>
<dbReference type="InterPro" id="IPR036680">
    <property type="entry name" value="SPOR-like_sf"/>
</dbReference>
<dbReference type="GO" id="GO:0042834">
    <property type="term" value="F:peptidoglycan binding"/>
    <property type="evidence" value="ECO:0007669"/>
    <property type="project" value="InterPro"/>
</dbReference>
<dbReference type="PANTHER" id="PTHR24346">
    <property type="entry name" value="MAP/MICROTUBULE AFFINITY-REGULATING KINASE"/>
    <property type="match status" value="1"/>
</dbReference>
<feature type="domain" description="SPOR" evidence="5">
    <location>
        <begin position="396"/>
        <end position="475"/>
    </location>
</feature>
<evidence type="ECO:0000259" key="4">
    <source>
        <dbReference type="PROSITE" id="PS50011"/>
    </source>
</evidence>
<keyword evidence="2" id="KW-0067">ATP-binding</keyword>
<dbReference type="SUPFAM" id="SSF56112">
    <property type="entry name" value="Protein kinase-like (PK-like)"/>
    <property type="match status" value="1"/>
</dbReference>
<dbReference type="CDD" id="cd14014">
    <property type="entry name" value="STKc_PknB_like"/>
    <property type="match status" value="1"/>
</dbReference>
<dbReference type="Gene3D" id="3.30.70.1070">
    <property type="entry name" value="Sporulation related repeat"/>
    <property type="match status" value="1"/>
</dbReference>
<organism evidence="6">
    <name type="scientific">Desulfobacca acetoxidans</name>
    <dbReference type="NCBI Taxonomy" id="60893"/>
    <lineage>
        <taxon>Bacteria</taxon>
        <taxon>Pseudomonadati</taxon>
        <taxon>Thermodesulfobacteriota</taxon>
        <taxon>Desulfobaccia</taxon>
        <taxon>Desulfobaccales</taxon>
        <taxon>Desulfobaccaceae</taxon>
        <taxon>Desulfobacca</taxon>
    </lineage>
</organism>
<dbReference type="InterPro" id="IPR011009">
    <property type="entry name" value="Kinase-like_dom_sf"/>
</dbReference>
<dbReference type="GO" id="GO:0004674">
    <property type="term" value="F:protein serine/threonine kinase activity"/>
    <property type="evidence" value="ECO:0007669"/>
    <property type="project" value="TreeGrafter"/>
</dbReference>
<reference evidence="6" key="1">
    <citation type="journal article" date="2020" name="mSystems">
        <title>Genome- and Community-Level Interaction Insights into Carbon Utilization and Element Cycling Functions of Hydrothermarchaeota in Hydrothermal Sediment.</title>
        <authorList>
            <person name="Zhou Z."/>
            <person name="Liu Y."/>
            <person name="Xu W."/>
            <person name="Pan J."/>
            <person name="Luo Z.H."/>
            <person name="Li M."/>
        </authorList>
    </citation>
    <scope>NUCLEOTIDE SEQUENCE [LARGE SCALE GENOMIC DNA]</scope>
    <source>
        <strain evidence="6">SpSt-776</strain>
    </source>
</reference>
<dbReference type="AlphaFoldDB" id="A0A7C3SHN5"/>
<evidence type="ECO:0008006" key="7">
    <source>
        <dbReference type="Google" id="ProtNLM"/>
    </source>
</evidence>
<feature type="region of interest" description="Disordered" evidence="3">
    <location>
        <begin position="355"/>
        <end position="396"/>
    </location>
</feature>
<feature type="compositionally biased region" description="Low complexity" evidence="3">
    <location>
        <begin position="362"/>
        <end position="373"/>
    </location>
</feature>
<dbReference type="EMBL" id="DTHB01000016">
    <property type="protein sequence ID" value="HGB13883.1"/>
    <property type="molecule type" value="Genomic_DNA"/>
</dbReference>
<dbReference type="Pfam" id="PF00069">
    <property type="entry name" value="Pkinase"/>
    <property type="match status" value="1"/>
</dbReference>
<dbReference type="PROSITE" id="PS50011">
    <property type="entry name" value="PROTEIN_KINASE_DOM"/>
    <property type="match status" value="1"/>
</dbReference>
<sequence>MSIALKASHVLGQRYVILRQLRQEPWGLVYLAQDRLLKVEVGLKFIGRETPEFDLARKFLIQEAAAAYRLRHPLILAVFHGNEDPEGFYLVQEPFVGESLLARLNRREHFNLPQALHLLDQVGRAVAFAHEQGVVHQALNPLHILTGAEKVKVANFACPHRDEGQVEFLELRAYTAPEVLRGGEVTPQANVFSLGVLGFRLTAGSLPYPLTFDEGFPYRLETLPADLEEIPIPLQNFLLGCLAPGPEDRYPNVLSFLNALEQGRELWRASPRDTRSLWQPQTSISLAEKAKAAAQTLWQESKALAGKLIQKLTPAVTEALGRIKSAPPRLLGGLGLALLTVALIWLGARALRAPAPGPRSAPPALTTPGVPVAPAGPPRTAALPAPQAPVTKPTTPGTEEQYLVLVASYSQLNQAQALKNRLKTYNLQAKTVKTTPGGKPMYQVRVGPLAGKAAADQVVRLIKEHEGLSARVAKIPPNSSPQRP</sequence>
<dbReference type="Pfam" id="PF05036">
    <property type="entry name" value="SPOR"/>
    <property type="match status" value="1"/>
</dbReference>
<dbReference type="InterPro" id="IPR000719">
    <property type="entry name" value="Prot_kinase_dom"/>
</dbReference>
<dbReference type="Gene3D" id="1.10.510.10">
    <property type="entry name" value="Transferase(Phosphotransferase) domain 1"/>
    <property type="match status" value="1"/>
</dbReference>
<gene>
    <name evidence="6" type="ORF">ENV62_01395</name>
</gene>
<dbReference type="InterPro" id="IPR007730">
    <property type="entry name" value="SPOR-like_dom"/>
</dbReference>
<name>A0A7C3SHN5_9BACT</name>
<evidence type="ECO:0000259" key="5">
    <source>
        <dbReference type="PROSITE" id="PS51724"/>
    </source>
</evidence>
<evidence type="ECO:0000256" key="3">
    <source>
        <dbReference type="SAM" id="MobiDB-lite"/>
    </source>
</evidence>
<evidence type="ECO:0000256" key="1">
    <source>
        <dbReference type="ARBA" id="ARBA00022741"/>
    </source>
</evidence>
<evidence type="ECO:0000256" key="2">
    <source>
        <dbReference type="ARBA" id="ARBA00022840"/>
    </source>
</evidence>
<dbReference type="GO" id="GO:0005737">
    <property type="term" value="C:cytoplasm"/>
    <property type="evidence" value="ECO:0007669"/>
    <property type="project" value="TreeGrafter"/>
</dbReference>
<accession>A0A7C3SHN5</accession>